<protein>
    <submittedName>
        <fullName evidence="1">Uncharacterized protein</fullName>
    </submittedName>
</protein>
<comment type="caution">
    <text evidence="1">The sequence shown here is derived from an EMBL/GenBank/DDBJ whole genome shotgun (WGS) entry which is preliminary data.</text>
</comment>
<organism evidence="1 2">
    <name type="scientific">Reticulomyxa filosa</name>
    <dbReference type="NCBI Taxonomy" id="46433"/>
    <lineage>
        <taxon>Eukaryota</taxon>
        <taxon>Sar</taxon>
        <taxon>Rhizaria</taxon>
        <taxon>Retaria</taxon>
        <taxon>Foraminifera</taxon>
        <taxon>Monothalamids</taxon>
        <taxon>Reticulomyxidae</taxon>
        <taxon>Reticulomyxa</taxon>
    </lineage>
</organism>
<sequence length="210" mass="24383">MNEFGTVHDRNPYGIGECKWLFPKSELEYIYHKLPKASHLYGPPIIILWNNYPIVFRLKWFAKGCGKRDGEDGVLEKNRLNVDLHDCPEYIHTINCRITFECANVFWNQSFDIKYINDPKQLMKSWGFPDIPINLQELLNGPMKMDTLQIYAYIRVKKCYDANKQLIPNLAYGTPTIPAVMSLSGDANKSSTVNQLIDIIRTHQKHSYVK</sequence>
<gene>
    <name evidence="1" type="ORF">RFI_23159</name>
</gene>
<reference evidence="1 2" key="1">
    <citation type="journal article" date="2013" name="Curr. Biol.">
        <title>The Genome of the Foraminiferan Reticulomyxa filosa.</title>
        <authorList>
            <person name="Glockner G."/>
            <person name="Hulsmann N."/>
            <person name="Schleicher M."/>
            <person name="Noegel A.A."/>
            <person name="Eichinger L."/>
            <person name="Gallinger C."/>
            <person name="Pawlowski J."/>
            <person name="Sierra R."/>
            <person name="Euteneuer U."/>
            <person name="Pillet L."/>
            <person name="Moustafa A."/>
            <person name="Platzer M."/>
            <person name="Groth M."/>
            <person name="Szafranski K."/>
            <person name="Schliwa M."/>
        </authorList>
    </citation>
    <scope>NUCLEOTIDE SEQUENCE [LARGE SCALE GENOMIC DNA]</scope>
</reference>
<evidence type="ECO:0000313" key="2">
    <source>
        <dbReference type="Proteomes" id="UP000023152"/>
    </source>
</evidence>
<proteinExistence type="predicted"/>
<evidence type="ECO:0000313" key="1">
    <source>
        <dbReference type="EMBL" id="ETO14210.1"/>
    </source>
</evidence>
<accession>X6MM97</accession>
<name>X6MM97_RETFI</name>
<dbReference type="Proteomes" id="UP000023152">
    <property type="component" value="Unassembled WGS sequence"/>
</dbReference>
<keyword evidence="2" id="KW-1185">Reference proteome</keyword>
<dbReference type="AlphaFoldDB" id="X6MM97"/>
<dbReference type="EMBL" id="ASPP01020165">
    <property type="protein sequence ID" value="ETO14210.1"/>
    <property type="molecule type" value="Genomic_DNA"/>
</dbReference>